<dbReference type="InterPro" id="IPR006380">
    <property type="entry name" value="SPP-like_dom"/>
</dbReference>
<protein>
    <submittedName>
        <fullName evidence="2">HAD hydrolase family protein</fullName>
    </submittedName>
</protein>
<dbReference type="RefSeq" id="WP_218283856.1">
    <property type="nucleotide sequence ID" value="NZ_CP078093.1"/>
</dbReference>
<dbReference type="Pfam" id="PF05116">
    <property type="entry name" value="S6PP"/>
    <property type="match status" value="1"/>
</dbReference>
<reference evidence="2" key="1">
    <citation type="submission" date="2021-07" db="EMBL/GenBank/DDBJ databases">
        <title>Complete genome sequence of Crassaminicella sp. 143-21, isolated from a deep-sea hydrothermal vent.</title>
        <authorList>
            <person name="Li X."/>
        </authorList>
    </citation>
    <scope>NUCLEOTIDE SEQUENCE</scope>
    <source>
        <strain evidence="2">143-21</strain>
    </source>
</reference>
<evidence type="ECO:0000259" key="1">
    <source>
        <dbReference type="Pfam" id="PF05116"/>
    </source>
</evidence>
<feature type="domain" description="Sucrose phosphatase-like" evidence="1">
    <location>
        <begin position="2"/>
        <end position="217"/>
    </location>
</feature>
<proteinExistence type="predicted"/>
<organism evidence="2 3">
    <name type="scientific">Crassaminicella indica</name>
    <dbReference type="NCBI Taxonomy" id="2855394"/>
    <lineage>
        <taxon>Bacteria</taxon>
        <taxon>Bacillati</taxon>
        <taxon>Bacillota</taxon>
        <taxon>Clostridia</taxon>
        <taxon>Eubacteriales</taxon>
        <taxon>Clostridiaceae</taxon>
        <taxon>Crassaminicella</taxon>
    </lineage>
</organism>
<sequence length="266" mass="31279">MIFASDLDRTLIYSKKFISNREGIKLIEKKDDEEISFMTEKAIKELKKLREELLFIPVTTRTIEQYERITLFQEEVPKYAVVSNGGNILIDGKIDVEWNNSIQRKIKEECLPFEEVLLKFKEIASKEWVIKRRTADQLFTYCIVDRKKMPIEKIYSFMDWLEKRNWKVSLQGRKLYFVPHCVCKWRALQYIKEQENIDFIISAGDSLLDLPMLKRADISFAPAHGEIYKSYRADGEAKNIIFTEREGILAAEEILEKINSYAKKAG</sequence>
<dbReference type="InterPro" id="IPR024197">
    <property type="entry name" value="TPP-like"/>
</dbReference>
<evidence type="ECO:0000313" key="2">
    <source>
        <dbReference type="EMBL" id="QXM07170.1"/>
    </source>
</evidence>
<dbReference type="EMBL" id="CP078093">
    <property type="protein sequence ID" value="QXM07170.1"/>
    <property type="molecule type" value="Genomic_DNA"/>
</dbReference>
<keyword evidence="3" id="KW-1185">Reference proteome</keyword>
<evidence type="ECO:0000313" key="3">
    <source>
        <dbReference type="Proteomes" id="UP000886818"/>
    </source>
</evidence>
<gene>
    <name evidence="2" type="ORF">KVH43_05590</name>
</gene>
<keyword evidence="2" id="KW-0378">Hydrolase</keyword>
<dbReference type="PIRSF" id="PIRSF030802">
    <property type="entry name" value="UCP030802"/>
    <property type="match status" value="1"/>
</dbReference>
<name>A0ABX8RDL9_9CLOT</name>
<dbReference type="Proteomes" id="UP000886818">
    <property type="component" value="Chromosome"/>
</dbReference>
<dbReference type="GO" id="GO:0016787">
    <property type="term" value="F:hydrolase activity"/>
    <property type="evidence" value="ECO:0007669"/>
    <property type="project" value="UniProtKB-KW"/>
</dbReference>
<accession>A0ABX8RDL9</accession>